<feature type="region of interest" description="Disordered" evidence="1">
    <location>
        <begin position="1"/>
        <end position="67"/>
    </location>
</feature>
<sequence>MRTTLEHHEPHETGLQGRGNPSFAVESAGPASGDAEAVPATPTTRHPNPTPPEEDGFPEWAACRGED</sequence>
<protein>
    <submittedName>
        <fullName evidence="2">Uncharacterized protein</fullName>
    </submittedName>
</protein>
<dbReference type="RefSeq" id="WP_348759024.1">
    <property type="nucleotide sequence ID" value="NZ_OZ026884.1"/>
</dbReference>
<gene>
    <name evidence="2" type="ORF">MECH1_V1_0700</name>
</gene>
<accession>A0ABM9NG51</accession>
<dbReference type="Proteomes" id="UP001497493">
    <property type="component" value="Chromosome"/>
</dbReference>
<evidence type="ECO:0000256" key="1">
    <source>
        <dbReference type="SAM" id="MobiDB-lite"/>
    </source>
</evidence>
<feature type="compositionally biased region" description="Basic and acidic residues" evidence="1">
    <location>
        <begin position="1"/>
        <end position="12"/>
    </location>
</feature>
<organism evidence="2 3">
    <name type="scientific">Candidatus Methylocalor cossyra</name>
    <dbReference type="NCBI Taxonomy" id="3108543"/>
    <lineage>
        <taxon>Bacteria</taxon>
        <taxon>Pseudomonadati</taxon>
        <taxon>Pseudomonadota</taxon>
        <taxon>Gammaproteobacteria</taxon>
        <taxon>Methylococcales</taxon>
        <taxon>Methylococcaceae</taxon>
        <taxon>Candidatus Methylocalor</taxon>
    </lineage>
</organism>
<keyword evidence="3" id="KW-1185">Reference proteome</keyword>
<proteinExistence type="predicted"/>
<name>A0ABM9NG51_9GAMM</name>
<dbReference type="EMBL" id="OZ026884">
    <property type="protein sequence ID" value="CAL1239476.1"/>
    <property type="molecule type" value="Genomic_DNA"/>
</dbReference>
<evidence type="ECO:0000313" key="2">
    <source>
        <dbReference type="EMBL" id="CAL1239476.1"/>
    </source>
</evidence>
<evidence type="ECO:0000313" key="3">
    <source>
        <dbReference type="Proteomes" id="UP001497493"/>
    </source>
</evidence>
<reference evidence="2 3" key="1">
    <citation type="submission" date="2024-04" db="EMBL/GenBank/DDBJ databases">
        <authorList>
            <person name="Cremers G."/>
        </authorList>
    </citation>
    <scope>NUCLEOTIDE SEQUENCE [LARGE SCALE GENOMIC DNA]</scope>
    <source>
        <strain evidence="2">MeCH1-AG</strain>
    </source>
</reference>